<proteinExistence type="predicted"/>
<dbReference type="EMBL" id="QEQK01000002">
    <property type="protein sequence ID" value="PWN57488.1"/>
    <property type="molecule type" value="Genomic_DNA"/>
</dbReference>
<dbReference type="PANTHER" id="PTHR30319:SF1">
    <property type="entry name" value="TRANSCRIPTIONAL REPRESSOR PAAX"/>
    <property type="match status" value="1"/>
</dbReference>
<dbReference type="InterPro" id="IPR036388">
    <property type="entry name" value="WH-like_DNA-bd_sf"/>
</dbReference>
<comment type="caution">
    <text evidence="1">The sequence shown here is derived from an EMBL/GenBank/DDBJ whole genome shotgun (WGS) entry which is preliminary data.</text>
</comment>
<dbReference type="Gene3D" id="3.30.70.2650">
    <property type="match status" value="1"/>
</dbReference>
<accession>A0A363UPS6</accession>
<dbReference type="AlphaFoldDB" id="A0A363UPS6"/>
<sequence>MKPAASDRSAGRQLPRPKDVILRVLLATTGQPMAAQALVGACTLMGVSDNSARTALVRLRNAGLIQHIDRGQYQLGPAATTLADDVARWRSGEARVRPWSGGWIIVHTGALPRSDRTVVRQRERALQLLGLRELESGLTLRPDNLSDSLDSIRDRLYRLGLDPAAAVFTTSTLDATRTQAAPGLWRRRQLELGYRQQIETLGQWMDGWQDKPLDQAAREAFELGDQAIRQLVFDPLLPDTLINTQLRAEFTDVALRFDRLGQAIWKQRAHQPEALGHG</sequence>
<dbReference type="RefSeq" id="WP_109718992.1">
    <property type="nucleotide sequence ID" value="NZ_QEQK01000002.1"/>
</dbReference>
<reference evidence="1 2" key="1">
    <citation type="submission" date="2018-05" db="EMBL/GenBank/DDBJ databases">
        <title>Abyssibacter profundi OUC007T gen. nov., sp. nov, a marine bacterium isolated from seawater of the Mariana Trench.</title>
        <authorList>
            <person name="Zhou S."/>
        </authorList>
    </citation>
    <scope>NUCLEOTIDE SEQUENCE [LARGE SCALE GENOMIC DNA]</scope>
    <source>
        <strain evidence="1 2">OUC007</strain>
    </source>
</reference>
<dbReference type="OrthoDB" id="6380574at2"/>
<dbReference type="Gene3D" id="1.10.10.10">
    <property type="entry name" value="Winged helix-like DNA-binding domain superfamily/Winged helix DNA-binding domain"/>
    <property type="match status" value="1"/>
</dbReference>
<dbReference type="Proteomes" id="UP000251800">
    <property type="component" value="Unassembled WGS sequence"/>
</dbReference>
<evidence type="ECO:0000313" key="2">
    <source>
        <dbReference type="Proteomes" id="UP000251800"/>
    </source>
</evidence>
<name>A0A363UPS6_9GAMM</name>
<dbReference type="GO" id="GO:0006351">
    <property type="term" value="P:DNA-templated transcription"/>
    <property type="evidence" value="ECO:0007669"/>
    <property type="project" value="TreeGrafter"/>
</dbReference>
<evidence type="ECO:0000313" key="1">
    <source>
        <dbReference type="EMBL" id="PWN57488.1"/>
    </source>
</evidence>
<dbReference type="PANTHER" id="PTHR30319">
    <property type="entry name" value="PHENYLACETIC ACID REGULATOR-RELATED TRANSCRIPTIONAL REPRESSOR"/>
    <property type="match status" value="1"/>
</dbReference>
<protein>
    <submittedName>
        <fullName evidence="1">PaaX family transcriptional regulator</fullName>
    </submittedName>
</protein>
<organism evidence="1 2">
    <name type="scientific">Abyssibacter profundi</name>
    <dbReference type="NCBI Taxonomy" id="2182787"/>
    <lineage>
        <taxon>Bacteria</taxon>
        <taxon>Pseudomonadati</taxon>
        <taxon>Pseudomonadota</taxon>
        <taxon>Gammaproteobacteria</taxon>
        <taxon>Chromatiales</taxon>
        <taxon>Oceanococcaceae</taxon>
        <taxon>Abyssibacter</taxon>
    </lineage>
</organism>
<gene>
    <name evidence="1" type="ORF">DEH80_03090</name>
</gene>
<keyword evidence="2" id="KW-1185">Reference proteome</keyword>